<dbReference type="SUPFAM" id="SSF53671">
    <property type="entry name" value="Aspartate/ornithine carbamoyltransferase"/>
    <property type="match status" value="1"/>
</dbReference>
<dbReference type="PANTHER" id="PTHR45753">
    <property type="entry name" value="ORNITHINE CARBAMOYLTRANSFERASE, MITOCHONDRIAL"/>
    <property type="match status" value="1"/>
</dbReference>
<dbReference type="InterPro" id="IPR036901">
    <property type="entry name" value="Asp/Orn_carbamoylTrfase_sf"/>
</dbReference>
<protein>
    <recommendedName>
        <fullName evidence="2">Ornithine carbamoyltransferase</fullName>
        <ecNumber evidence="2">2.1.3.3</ecNumber>
    </recommendedName>
</protein>
<evidence type="ECO:0000313" key="7">
    <source>
        <dbReference type="Proteomes" id="UP000662939"/>
    </source>
</evidence>
<dbReference type="InterPro" id="IPR006131">
    <property type="entry name" value="Asp_carbamoyltransf_Asp/Orn-bd"/>
</dbReference>
<dbReference type="Gene3D" id="3.40.50.1370">
    <property type="entry name" value="Aspartate/ornithine carbamoyltransferase"/>
    <property type="match status" value="2"/>
</dbReference>
<feature type="domain" description="Aspartate/ornithine carbamoyltransferase carbamoyl-P binding" evidence="5">
    <location>
        <begin position="12"/>
        <end position="149"/>
    </location>
</feature>
<keyword evidence="7" id="KW-1185">Reference proteome</keyword>
<dbReference type="Pfam" id="PF02729">
    <property type="entry name" value="OTCace_N"/>
    <property type="match status" value="1"/>
</dbReference>
<dbReference type="Proteomes" id="UP000662939">
    <property type="component" value="Chromosome"/>
</dbReference>
<dbReference type="GO" id="GO:0004585">
    <property type="term" value="F:ornithine carbamoyltransferase activity"/>
    <property type="evidence" value="ECO:0007669"/>
    <property type="project" value="UniProtKB-UniRule"/>
</dbReference>
<keyword evidence="1 3" id="KW-0808">Transferase</keyword>
<dbReference type="GO" id="GO:0042450">
    <property type="term" value="P:L-arginine biosynthetic process via ornithine"/>
    <property type="evidence" value="ECO:0007669"/>
    <property type="project" value="UniProtKB-UniRule"/>
</dbReference>
<dbReference type="FunFam" id="3.40.50.1370:FF:000008">
    <property type="entry name" value="Ornithine carbamoyltransferase"/>
    <property type="match status" value="1"/>
</dbReference>
<reference evidence="6" key="1">
    <citation type="submission" date="2021-02" db="EMBL/GenBank/DDBJ databases">
        <title>Natronoglycomyces albus gen. nov., sp. nov, a haloalkaliphilic actinobacterium from a soda solonchak soil.</title>
        <authorList>
            <person name="Sorokin D.Y."/>
            <person name="Khijniak T.V."/>
            <person name="Zakharycheva A.P."/>
            <person name="Boueva O.V."/>
            <person name="Ariskina E.V."/>
            <person name="Hahnke R.L."/>
            <person name="Bunk B."/>
            <person name="Sproer C."/>
            <person name="Schumann P."/>
            <person name="Evtushenko L.I."/>
            <person name="Kublanov I.V."/>
        </authorList>
    </citation>
    <scope>NUCLEOTIDE SEQUENCE</scope>
    <source>
        <strain evidence="6">DSM 106290</strain>
    </source>
</reference>
<dbReference type="PRINTS" id="PR00102">
    <property type="entry name" value="OTCASE"/>
</dbReference>
<dbReference type="PANTHER" id="PTHR45753:SF3">
    <property type="entry name" value="ORNITHINE TRANSCARBAMYLASE, MITOCHONDRIAL"/>
    <property type="match status" value="1"/>
</dbReference>
<dbReference type="GO" id="GO:0016597">
    <property type="term" value="F:amino acid binding"/>
    <property type="evidence" value="ECO:0007669"/>
    <property type="project" value="InterPro"/>
</dbReference>
<dbReference type="GO" id="GO:0019240">
    <property type="term" value="P:citrulline biosynthetic process"/>
    <property type="evidence" value="ECO:0007669"/>
    <property type="project" value="TreeGrafter"/>
</dbReference>
<dbReference type="NCBIfam" id="NF001986">
    <property type="entry name" value="PRK00779.1"/>
    <property type="match status" value="1"/>
</dbReference>
<dbReference type="RefSeq" id="WP_213173034.1">
    <property type="nucleotide sequence ID" value="NZ_CP070496.1"/>
</dbReference>
<feature type="domain" description="Aspartate/ornithine carbamoyltransferase Asp/Orn-binding" evidence="4">
    <location>
        <begin position="157"/>
        <end position="306"/>
    </location>
</feature>
<dbReference type="InterPro" id="IPR006132">
    <property type="entry name" value="Asp/Orn_carbamoyltranf_P-bd"/>
</dbReference>
<dbReference type="KEGG" id="nav:JQS30_09830"/>
<dbReference type="Pfam" id="PF00185">
    <property type="entry name" value="OTCace"/>
    <property type="match status" value="1"/>
</dbReference>
<evidence type="ECO:0000259" key="4">
    <source>
        <dbReference type="Pfam" id="PF00185"/>
    </source>
</evidence>
<accession>A0A895XUS6</accession>
<organism evidence="6 7">
    <name type="scientific">Natronoglycomyces albus</name>
    <dbReference type="NCBI Taxonomy" id="2811108"/>
    <lineage>
        <taxon>Bacteria</taxon>
        <taxon>Bacillati</taxon>
        <taxon>Actinomycetota</taxon>
        <taxon>Actinomycetes</taxon>
        <taxon>Glycomycetales</taxon>
        <taxon>Glycomycetaceae</taxon>
        <taxon>Natronoglycomyces</taxon>
    </lineage>
</organism>
<dbReference type="NCBIfam" id="TIGR00658">
    <property type="entry name" value="orni_carb_tr"/>
    <property type="match status" value="1"/>
</dbReference>
<comment type="similarity">
    <text evidence="3">Belongs to the aspartate/ornithine carbamoyltransferase superfamily.</text>
</comment>
<dbReference type="EC" id="2.1.3.3" evidence="2"/>
<proteinExistence type="inferred from homology"/>
<dbReference type="PROSITE" id="PS00097">
    <property type="entry name" value="CARBAMOYLTRANSFERASE"/>
    <property type="match status" value="1"/>
</dbReference>
<dbReference type="PRINTS" id="PR00100">
    <property type="entry name" value="AOTCASE"/>
</dbReference>
<evidence type="ECO:0000256" key="3">
    <source>
        <dbReference type="RuleBase" id="RU003634"/>
    </source>
</evidence>
<sequence>MGASVPHGSQPRHFLKDSDISTAEQAEILALAAQMKAHRHEFQTLKDKSVALVFAKASTRTRVSFQVGVTELGGNPLVIDTANTHHVRGETLADTGAVLSRYVDAIVLRTGADSDIEELASVSSAPVINALTDNWHPCQLLADLQTMIENGHNPAQSSIAFLGDTSHNMGRSYVAIAAMTGCELRLASPKAYQPDANLISSARAAGAKILLTEDPVEAVTGADVVTTDTWTSMTQSDGSQRRADLGRYQLNTELLHNADNEAIVLHCLPAHRGEEITSAVLDGPASRVLDQAENRLHAQKALLTWLIGDRP</sequence>
<dbReference type="AlphaFoldDB" id="A0A895XUS6"/>
<dbReference type="EMBL" id="CP070496">
    <property type="protein sequence ID" value="QSB07029.1"/>
    <property type="molecule type" value="Genomic_DNA"/>
</dbReference>
<name>A0A895XUS6_9ACTN</name>
<dbReference type="InterPro" id="IPR002292">
    <property type="entry name" value="Orn/put_carbamltrans"/>
</dbReference>
<gene>
    <name evidence="6" type="primary">argF</name>
    <name evidence="6" type="ORF">JQS30_09830</name>
</gene>
<evidence type="ECO:0000256" key="1">
    <source>
        <dbReference type="ARBA" id="ARBA00022679"/>
    </source>
</evidence>
<dbReference type="InterPro" id="IPR006130">
    <property type="entry name" value="Asp/Orn_carbamoylTrfase"/>
</dbReference>
<evidence type="ECO:0000259" key="5">
    <source>
        <dbReference type="Pfam" id="PF02729"/>
    </source>
</evidence>
<evidence type="ECO:0000313" key="6">
    <source>
        <dbReference type="EMBL" id="QSB07029.1"/>
    </source>
</evidence>
<evidence type="ECO:0000256" key="2">
    <source>
        <dbReference type="NCBIfam" id="TIGR00658"/>
    </source>
</evidence>